<accession>A0ACB8R4C4</accession>
<evidence type="ECO:0000313" key="1">
    <source>
        <dbReference type="EMBL" id="KAI0038765.1"/>
    </source>
</evidence>
<protein>
    <submittedName>
        <fullName evidence="1">Uncharacterized protein</fullName>
    </submittedName>
</protein>
<keyword evidence="2" id="KW-1185">Reference proteome</keyword>
<dbReference type="EMBL" id="MU276417">
    <property type="protein sequence ID" value="KAI0038765.1"/>
    <property type="molecule type" value="Genomic_DNA"/>
</dbReference>
<reference evidence="1" key="2">
    <citation type="journal article" date="2022" name="New Phytol.">
        <title>Evolutionary transition to the ectomycorrhizal habit in the genomes of a hyperdiverse lineage of mushroom-forming fungi.</title>
        <authorList>
            <person name="Looney B."/>
            <person name="Miyauchi S."/>
            <person name="Morin E."/>
            <person name="Drula E."/>
            <person name="Courty P.E."/>
            <person name="Kohler A."/>
            <person name="Kuo A."/>
            <person name="LaButti K."/>
            <person name="Pangilinan J."/>
            <person name="Lipzen A."/>
            <person name="Riley R."/>
            <person name="Andreopoulos W."/>
            <person name="He G."/>
            <person name="Johnson J."/>
            <person name="Nolan M."/>
            <person name="Tritt A."/>
            <person name="Barry K.W."/>
            <person name="Grigoriev I.V."/>
            <person name="Nagy L.G."/>
            <person name="Hibbett D."/>
            <person name="Henrissat B."/>
            <person name="Matheny P.B."/>
            <person name="Labbe J."/>
            <person name="Martin F.M."/>
        </authorList>
    </citation>
    <scope>NUCLEOTIDE SEQUENCE</scope>
    <source>
        <strain evidence="1">FP105234-sp</strain>
    </source>
</reference>
<sequence>MRITIDINPDEIEAVTRALSSLNVSADPRGSPGILGAIPLAAHRLAAPQPLFPPTASTTFHSPPPTLPVAASSIPNQRAWAVIKGRMPGVHLSEAAKDFAIEGVENPEWILLNSIGAAQRYFAAADAAGRVTMVDIVPPAPPRPASATSTTRSTPSAVTVESDAPERRIKAKGGHSNKNVAWVVVEGLKPGLYDSWEEAARQVNGVSGAVHFGYSTRKDAEAGLRAARDEGRLNVLYQ</sequence>
<comment type="caution">
    <text evidence="1">The sequence shown here is derived from an EMBL/GenBank/DDBJ whole genome shotgun (WGS) entry which is preliminary data.</text>
</comment>
<organism evidence="1 2">
    <name type="scientific">Auriscalpium vulgare</name>
    <dbReference type="NCBI Taxonomy" id="40419"/>
    <lineage>
        <taxon>Eukaryota</taxon>
        <taxon>Fungi</taxon>
        <taxon>Dikarya</taxon>
        <taxon>Basidiomycota</taxon>
        <taxon>Agaricomycotina</taxon>
        <taxon>Agaricomycetes</taxon>
        <taxon>Russulales</taxon>
        <taxon>Auriscalpiaceae</taxon>
        <taxon>Auriscalpium</taxon>
    </lineage>
</organism>
<gene>
    <name evidence="1" type="ORF">FA95DRAFT_1613116</name>
</gene>
<name>A0ACB8R4C4_9AGAM</name>
<reference evidence="1" key="1">
    <citation type="submission" date="2021-02" db="EMBL/GenBank/DDBJ databases">
        <authorList>
            <consortium name="DOE Joint Genome Institute"/>
            <person name="Ahrendt S."/>
            <person name="Looney B.P."/>
            <person name="Miyauchi S."/>
            <person name="Morin E."/>
            <person name="Drula E."/>
            <person name="Courty P.E."/>
            <person name="Chicoki N."/>
            <person name="Fauchery L."/>
            <person name="Kohler A."/>
            <person name="Kuo A."/>
            <person name="Labutti K."/>
            <person name="Pangilinan J."/>
            <person name="Lipzen A."/>
            <person name="Riley R."/>
            <person name="Andreopoulos W."/>
            <person name="He G."/>
            <person name="Johnson J."/>
            <person name="Barry K.W."/>
            <person name="Grigoriev I.V."/>
            <person name="Nagy L."/>
            <person name="Hibbett D."/>
            <person name="Henrissat B."/>
            <person name="Matheny P.B."/>
            <person name="Labbe J."/>
            <person name="Martin F."/>
        </authorList>
    </citation>
    <scope>NUCLEOTIDE SEQUENCE</scope>
    <source>
        <strain evidence="1">FP105234-sp</strain>
    </source>
</reference>
<dbReference type="Proteomes" id="UP000814033">
    <property type="component" value="Unassembled WGS sequence"/>
</dbReference>
<evidence type="ECO:0000313" key="2">
    <source>
        <dbReference type="Proteomes" id="UP000814033"/>
    </source>
</evidence>
<proteinExistence type="predicted"/>